<proteinExistence type="predicted"/>
<comment type="caution">
    <text evidence="1">The sequence shown here is derived from an EMBL/GenBank/DDBJ whole genome shotgun (WGS) entry which is preliminary data.</text>
</comment>
<name>A0A916QAN0_9FIRM</name>
<evidence type="ECO:0008006" key="3">
    <source>
        <dbReference type="Google" id="ProtNLM"/>
    </source>
</evidence>
<dbReference type="RefSeq" id="WP_201311796.1">
    <property type="nucleotide sequence ID" value="NZ_BLYI01000050.1"/>
</dbReference>
<evidence type="ECO:0000313" key="2">
    <source>
        <dbReference type="Proteomes" id="UP000613208"/>
    </source>
</evidence>
<evidence type="ECO:0000313" key="1">
    <source>
        <dbReference type="EMBL" id="GFO86116.1"/>
    </source>
</evidence>
<keyword evidence="2" id="KW-1185">Reference proteome</keyword>
<organism evidence="1 2">
    <name type="scientific">Anaerostipes butyraticus</name>
    <dbReference type="NCBI Taxonomy" id="645466"/>
    <lineage>
        <taxon>Bacteria</taxon>
        <taxon>Bacillati</taxon>
        <taxon>Bacillota</taxon>
        <taxon>Clostridia</taxon>
        <taxon>Lachnospirales</taxon>
        <taxon>Lachnospiraceae</taxon>
        <taxon>Anaerostipes</taxon>
    </lineage>
</organism>
<sequence>MLTLYTAVGSLQFVNVNGKPVPHVINNQKEYGMSKEELLVWSCLAFQILTYPELERLFEKSCADSGQSISLPLSHYLNRLLLRGLLVKGMGVSAVDALYRLLGTLTITPVEDRFLPRLASVFLLYTKRQVRLKDIPRLLRKTKCTPTEREVLALAGKASLSTAELLLSMERGVLIRKEEDILEKLYTSPEDTCSTLTDTVQITHAQYPILQAVSNLYLNQKILFQKI</sequence>
<protein>
    <recommendedName>
        <fullName evidence="3">Cell division protein</fullName>
    </recommendedName>
</protein>
<gene>
    <name evidence="1" type="ORF">ANBU17_24630</name>
</gene>
<reference evidence="1" key="1">
    <citation type="submission" date="2020-06" db="EMBL/GenBank/DDBJ databases">
        <title>Characterization of fructooligosaccharide metabolism and fructooligosaccharide-degrading enzymes in human commensal butyrate producers.</title>
        <authorList>
            <person name="Tanno H."/>
            <person name="Fujii T."/>
            <person name="Hirano K."/>
            <person name="Maeno S."/>
            <person name="Tonozuka T."/>
            <person name="Sakamoto M."/>
            <person name="Ohkuma M."/>
            <person name="Tochio T."/>
            <person name="Endo A."/>
        </authorList>
    </citation>
    <scope>NUCLEOTIDE SEQUENCE</scope>
    <source>
        <strain evidence="1">JCM 17466</strain>
    </source>
</reference>
<dbReference type="AlphaFoldDB" id="A0A916QAN0"/>
<accession>A0A916QAN0</accession>
<dbReference type="Proteomes" id="UP000613208">
    <property type="component" value="Unassembled WGS sequence"/>
</dbReference>
<dbReference type="EMBL" id="BLYI01000050">
    <property type="protein sequence ID" value="GFO86116.1"/>
    <property type="molecule type" value="Genomic_DNA"/>
</dbReference>